<dbReference type="InterPro" id="IPR011249">
    <property type="entry name" value="Metalloenz_LuxS/M16"/>
</dbReference>
<evidence type="ECO:0000256" key="1">
    <source>
        <dbReference type="ARBA" id="ARBA00007261"/>
    </source>
</evidence>
<dbReference type="InterPro" id="IPR050361">
    <property type="entry name" value="MPP/UQCRC_Complex"/>
</dbReference>
<gene>
    <name evidence="5" type="ORF">COX77_01815</name>
</gene>
<comment type="caution">
    <text evidence="5">The sequence shown here is derived from an EMBL/GenBank/DDBJ whole genome shotgun (WGS) entry which is preliminary data.</text>
</comment>
<feature type="domain" description="Peptidase M16 C-terminal" evidence="4">
    <location>
        <begin position="167"/>
        <end position="341"/>
    </location>
</feature>
<accession>A0A2M7VFJ9</accession>
<dbReference type="GO" id="GO:0006508">
    <property type="term" value="P:proteolysis"/>
    <property type="evidence" value="ECO:0007669"/>
    <property type="project" value="InterPro"/>
</dbReference>
<evidence type="ECO:0000313" key="5">
    <source>
        <dbReference type="EMBL" id="PIZ99321.1"/>
    </source>
</evidence>
<feature type="domain" description="Peptidase M16 N-terminal" evidence="3">
    <location>
        <begin position="16"/>
        <end position="161"/>
    </location>
</feature>
<evidence type="ECO:0000259" key="4">
    <source>
        <dbReference type="Pfam" id="PF05193"/>
    </source>
</evidence>
<dbReference type="SUPFAM" id="SSF63411">
    <property type="entry name" value="LuxS/MPP-like metallohydrolase"/>
    <property type="match status" value="2"/>
</dbReference>
<organism evidence="5 6">
    <name type="scientific">Candidatus Komeilibacteria bacterium CG_4_10_14_0_2_um_filter_37_10</name>
    <dbReference type="NCBI Taxonomy" id="1974470"/>
    <lineage>
        <taxon>Bacteria</taxon>
        <taxon>Candidatus Komeiliibacteriota</taxon>
    </lineage>
</organism>
<dbReference type="GO" id="GO:0004222">
    <property type="term" value="F:metalloendopeptidase activity"/>
    <property type="evidence" value="ECO:0007669"/>
    <property type="project" value="InterPro"/>
</dbReference>
<comment type="similarity">
    <text evidence="1 2">Belongs to the peptidase M16 family.</text>
</comment>
<dbReference type="Proteomes" id="UP000230405">
    <property type="component" value="Unassembled WGS sequence"/>
</dbReference>
<evidence type="ECO:0000313" key="6">
    <source>
        <dbReference type="Proteomes" id="UP000230405"/>
    </source>
</evidence>
<proteinExistence type="inferred from homology"/>
<dbReference type="GO" id="GO:0046872">
    <property type="term" value="F:metal ion binding"/>
    <property type="evidence" value="ECO:0007669"/>
    <property type="project" value="InterPro"/>
</dbReference>
<evidence type="ECO:0008006" key="7">
    <source>
        <dbReference type="Google" id="ProtNLM"/>
    </source>
</evidence>
<dbReference type="Pfam" id="PF00675">
    <property type="entry name" value="Peptidase_M16"/>
    <property type="match status" value="1"/>
</dbReference>
<dbReference type="PANTHER" id="PTHR11851">
    <property type="entry name" value="METALLOPROTEASE"/>
    <property type="match status" value="1"/>
</dbReference>
<evidence type="ECO:0000256" key="2">
    <source>
        <dbReference type="RuleBase" id="RU004447"/>
    </source>
</evidence>
<dbReference type="InterPro" id="IPR007863">
    <property type="entry name" value="Peptidase_M16_C"/>
</dbReference>
<evidence type="ECO:0000259" key="3">
    <source>
        <dbReference type="Pfam" id="PF00675"/>
    </source>
</evidence>
<dbReference type="AlphaFoldDB" id="A0A2M7VFJ9"/>
<dbReference type="PROSITE" id="PS00143">
    <property type="entry name" value="INSULINASE"/>
    <property type="match status" value="1"/>
</dbReference>
<dbReference type="PANTHER" id="PTHR11851:SF49">
    <property type="entry name" value="MITOCHONDRIAL-PROCESSING PEPTIDASE SUBUNIT ALPHA"/>
    <property type="match status" value="1"/>
</dbReference>
<sequence>MQKIVKLKNGAQAIIAERPAVKSVALLVMFRVGSRYESQELNGISHFLEHLFFKGTKKRPNTFILTQELDKIGANYNAFTSKDFTGYYIKVAQEQVHTAFDILADMLTNSLFAAEEIKRERGVIIEEIRMYRDNPIMYIDDLIEQSVYQGHSLANDIAGPEKNIRQMTRKKIINYQRQYYHGSNTIFGVVGHIKKEQAVKMLNQYFSGLRRNKKITVNSPWQTTQKQPRLLVDYKKTKQSQLSLAWPSFSRKHPDYLASVLLALILGGNMSSRLFINIRERHGLCYSINSSVADHQDNGYFEIRAGLNQDKIELAYQLIIQELKKIKTESIPIAEINKAKTYWQGKLALQWEDSLDYLHWLMKQYLDLGQTMEFSDLKKKINSITAADIQRVANYIFQQQRLNLAVIGPYRTKKYFNNLINKARL</sequence>
<reference evidence="6" key="1">
    <citation type="submission" date="2017-09" db="EMBL/GenBank/DDBJ databases">
        <title>Depth-based differentiation of microbial function through sediment-hosted aquifers and enrichment of novel symbionts in the deep terrestrial subsurface.</title>
        <authorList>
            <person name="Probst A.J."/>
            <person name="Ladd B."/>
            <person name="Jarett J.K."/>
            <person name="Geller-Mcgrath D.E."/>
            <person name="Sieber C.M.K."/>
            <person name="Emerson J.B."/>
            <person name="Anantharaman K."/>
            <person name="Thomas B.C."/>
            <person name="Malmstrom R."/>
            <person name="Stieglmeier M."/>
            <person name="Klingl A."/>
            <person name="Woyke T."/>
            <person name="Ryan C.M."/>
            <person name="Banfield J.F."/>
        </authorList>
    </citation>
    <scope>NUCLEOTIDE SEQUENCE [LARGE SCALE GENOMIC DNA]</scope>
</reference>
<protein>
    <recommendedName>
        <fullName evidence="7">Insulinase family protein</fullName>
    </recommendedName>
</protein>
<dbReference type="Gene3D" id="3.30.830.10">
    <property type="entry name" value="Metalloenzyme, LuxS/M16 peptidase-like"/>
    <property type="match status" value="2"/>
</dbReference>
<dbReference type="InterPro" id="IPR011765">
    <property type="entry name" value="Pept_M16_N"/>
</dbReference>
<dbReference type="EMBL" id="PFPO01000035">
    <property type="protein sequence ID" value="PIZ99321.1"/>
    <property type="molecule type" value="Genomic_DNA"/>
</dbReference>
<dbReference type="Pfam" id="PF05193">
    <property type="entry name" value="Peptidase_M16_C"/>
    <property type="match status" value="1"/>
</dbReference>
<name>A0A2M7VFJ9_9BACT</name>
<dbReference type="InterPro" id="IPR001431">
    <property type="entry name" value="Pept_M16_Zn_BS"/>
</dbReference>